<dbReference type="AlphaFoldDB" id="A0A286UX25"/>
<accession>A0A286UX25</accession>
<name>A0A286UX25_9AGAM</name>
<dbReference type="InParanoid" id="A0A286UX25"/>
<keyword evidence="3" id="KW-1185">Reference proteome</keyword>
<proteinExistence type="predicted"/>
<dbReference type="Pfam" id="PF02450">
    <property type="entry name" value="LCAT"/>
    <property type="match status" value="1"/>
</dbReference>
<organism evidence="2 3">
    <name type="scientific">Pyrrhoderma noxium</name>
    <dbReference type="NCBI Taxonomy" id="2282107"/>
    <lineage>
        <taxon>Eukaryota</taxon>
        <taxon>Fungi</taxon>
        <taxon>Dikarya</taxon>
        <taxon>Basidiomycota</taxon>
        <taxon>Agaricomycotina</taxon>
        <taxon>Agaricomycetes</taxon>
        <taxon>Hymenochaetales</taxon>
        <taxon>Hymenochaetaceae</taxon>
        <taxon>Pyrrhoderma</taxon>
    </lineage>
</organism>
<evidence type="ECO:0000313" key="3">
    <source>
        <dbReference type="Proteomes" id="UP000217199"/>
    </source>
</evidence>
<evidence type="ECO:0000256" key="1">
    <source>
        <dbReference type="SAM" id="MobiDB-lite"/>
    </source>
</evidence>
<dbReference type="STRING" id="2282107.A0A286UX25"/>
<feature type="region of interest" description="Disordered" evidence="1">
    <location>
        <begin position="557"/>
        <end position="577"/>
    </location>
</feature>
<dbReference type="InterPro" id="IPR029058">
    <property type="entry name" value="AB_hydrolase_fold"/>
</dbReference>
<feature type="compositionally biased region" description="Basic and acidic residues" evidence="1">
    <location>
        <begin position="557"/>
        <end position="568"/>
    </location>
</feature>
<protein>
    <submittedName>
        <fullName evidence="2">Phospholipid:diacylglycerol acyltransferase</fullName>
    </submittedName>
</protein>
<keyword evidence="2" id="KW-0808">Transferase</keyword>
<feature type="region of interest" description="Disordered" evidence="1">
    <location>
        <begin position="62"/>
        <end position="83"/>
    </location>
</feature>
<reference evidence="2 3" key="1">
    <citation type="journal article" date="2017" name="Mol. Ecol.">
        <title>Comparative and population genomic landscape of Phellinus noxius: A hypervariable fungus causing root rot in trees.</title>
        <authorList>
            <person name="Chung C.L."/>
            <person name="Lee T.J."/>
            <person name="Akiba M."/>
            <person name="Lee H.H."/>
            <person name="Kuo T.H."/>
            <person name="Liu D."/>
            <person name="Ke H.M."/>
            <person name="Yokoi T."/>
            <person name="Roa M.B."/>
            <person name="Lu M.J."/>
            <person name="Chang Y.Y."/>
            <person name="Ann P.J."/>
            <person name="Tsai J.N."/>
            <person name="Chen C.Y."/>
            <person name="Tzean S.S."/>
            <person name="Ota Y."/>
            <person name="Hattori T."/>
            <person name="Sahashi N."/>
            <person name="Liou R.F."/>
            <person name="Kikuchi T."/>
            <person name="Tsai I.J."/>
        </authorList>
    </citation>
    <scope>NUCLEOTIDE SEQUENCE [LARGE SCALE GENOMIC DNA]</scope>
    <source>
        <strain evidence="2 3">FFPRI411160</strain>
    </source>
</reference>
<dbReference type="Gene3D" id="3.40.50.1820">
    <property type="entry name" value="alpha/beta hydrolase"/>
    <property type="match status" value="1"/>
</dbReference>
<dbReference type="GO" id="GO:0008374">
    <property type="term" value="F:O-acyltransferase activity"/>
    <property type="evidence" value="ECO:0007669"/>
    <property type="project" value="InterPro"/>
</dbReference>
<dbReference type="SUPFAM" id="SSF53474">
    <property type="entry name" value="alpha/beta-Hydrolases"/>
    <property type="match status" value="1"/>
</dbReference>
<comment type="caution">
    <text evidence="2">The sequence shown here is derived from an EMBL/GenBank/DDBJ whole genome shotgun (WGS) entry which is preliminary data.</text>
</comment>
<dbReference type="EMBL" id="NBII01000001">
    <property type="protein sequence ID" value="PAV24147.1"/>
    <property type="molecule type" value="Genomic_DNA"/>
</dbReference>
<dbReference type="GO" id="GO:0006629">
    <property type="term" value="P:lipid metabolic process"/>
    <property type="evidence" value="ECO:0007669"/>
    <property type="project" value="InterPro"/>
</dbReference>
<dbReference type="PANTHER" id="PTHR11440">
    <property type="entry name" value="LECITHIN-CHOLESTEROL ACYLTRANSFERASE-RELATED"/>
    <property type="match status" value="1"/>
</dbReference>
<evidence type="ECO:0000313" key="2">
    <source>
        <dbReference type="EMBL" id="PAV24147.1"/>
    </source>
</evidence>
<keyword evidence="2" id="KW-0012">Acyltransferase</keyword>
<dbReference type="Proteomes" id="UP000217199">
    <property type="component" value="Unassembled WGS sequence"/>
</dbReference>
<sequence length="761" mass="85533">MILPLKIPGTVYPRLFMHVVRVEIQRNNFELDYFLNAVKPSSSRFDLAVRLEDKEELAHSGNLKDENLEAESDTADSGASTPISVGDVYGLDGEDKRRVLDLNEKVREKINKLVELKKQKQSFFSTRRFWFPFGILLGTFLGTILIDPANVPIEIPAQLALLLEHSQSNFSSLITNIIPDIDIETEWLSKRFEMEWEAFKTRIPELWKLNNDGREFKVGERMRDERGLEVNYPVILVPGIISTGLESWSTSKEYKDWFREKVWGGLTMLSQVTFNREKWINAVLLDSETGLDPPGVRVRAAQGIDAASSFVQGYWLWSKVVENLAVVGYDTNNLLLAAYDWRLSFWNLEERDGYFTRLKNSVELMRKRQGKKVVLVAHSMGSSVTLWVESPQFGGGGPTWVEDNIEAFISVAGTHLGVPKAMTAFLSGEMKDTVELNPAGAYVLERFFSRKERAKLFRSWAGSASMWIKGGNAIWGNHTHAPDDLDNCTTSHGTFLSFRPSELLGANANEEGNANISMPSDTKNLTAEDAGTWILEHTPVAFQKMMATNYSCGIERDEEKLKENDNDPTKWSNPLESRLPNAPSMKIFCIYGHGKETERSYWYARGEYEYDDSFADAASAVCEDTNNCTSPRAPLDMPLSRKNWIDFEISDEKALPRTKNGVKIGEGDGTVTLLSLGAMCVEGWKRPRWNPSGIKVVTTELPHLPTPSIPRGGANTSDHVDILGSTGLNELIVKVATGVGDEIEDTFVSRIREYAARIPWD</sequence>
<dbReference type="InterPro" id="IPR003386">
    <property type="entry name" value="LACT/PDAT_acylTrfase"/>
</dbReference>
<gene>
    <name evidence="2" type="ORF">PNOK_0121500</name>
</gene>
<dbReference type="OrthoDB" id="190846at2759"/>
<dbReference type="FunCoup" id="A0A286UX25">
    <property type="interactions" value="177"/>
</dbReference>